<feature type="DNA-binding region" description="H-T-H motif" evidence="4">
    <location>
        <begin position="13"/>
        <end position="32"/>
    </location>
</feature>
<evidence type="ECO:0000256" key="3">
    <source>
        <dbReference type="ARBA" id="ARBA00023163"/>
    </source>
</evidence>
<dbReference type="InterPro" id="IPR050109">
    <property type="entry name" value="HTH-type_TetR-like_transc_reg"/>
</dbReference>
<gene>
    <name evidence="6" type="ORF">Ga0061067_10856</name>
</gene>
<dbReference type="GO" id="GO:0003700">
    <property type="term" value="F:DNA-binding transcription factor activity"/>
    <property type="evidence" value="ECO:0007669"/>
    <property type="project" value="TreeGrafter"/>
</dbReference>
<organism evidence="6 7">
    <name type="scientific">Pannonibacter indicus</name>
    <dbReference type="NCBI Taxonomy" id="466044"/>
    <lineage>
        <taxon>Bacteria</taxon>
        <taxon>Pseudomonadati</taxon>
        <taxon>Pseudomonadota</taxon>
        <taxon>Alphaproteobacteria</taxon>
        <taxon>Hyphomicrobiales</taxon>
        <taxon>Stappiaceae</taxon>
        <taxon>Pannonibacter</taxon>
    </lineage>
</organism>
<protein>
    <submittedName>
        <fullName evidence="6">Transcriptional regulator, TetR family</fullName>
    </submittedName>
</protein>
<evidence type="ECO:0000256" key="2">
    <source>
        <dbReference type="ARBA" id="ARBA00023125"/>
    </source>
</evidence>
<evidence type="ECO:0000256" key="1">
    <source>
        <dbReference type="ARBA" id="ARBA00023015"/>
    </source>
</evidence>
<dbReference type="InterPro" id="IPR001647">
    <property type="entry name" value="HTH_TetR"/>
</dbReference>
<dbReference type="SUPFAM" id="SSF48498">
    <property type="entry name" value="Tetracyclin repressor-like, C-terminal domain"/>
    <property type="match status" value="1"/>
</dbReference>
<keyword evidence="2 4" id="KW-0238">DNA-binding</keyword>
<dbReference type="PANTHER" id="PTHR30055">
    <property type="entry name" value="HTH-TYPE TRANSCRIPTIONAL REGULATOR RUTR"/>
    <property type="match status" value="1"/>
</dbReference>
<dbReference type="PROSITE" id="PS50977">
    <property type="entry name" value="HTH_TETR_2"/>
    <property type="match status" value="1"/>
</dbReference>
<dbReference type="InterPro" id="IPR025996">
    <property type="entry name" value="MT1864/Rv1816-like_C"/>
</dbReference>
<dbReference type="GO" id="GO:0000976">
    <property type="term" value="F:transcription cis-regulatory region binding"/>
    <property type="evidence" value="ECO:0007669"/>
    <property type="project" value="TreeGrafter"/>
</dbReference>
<sequence length="189" mass="19950">MAEAGRGSLANLSLRWLAASAGVSPAAVYRHFPDVEALLAAAAHEAFDRFAAYLQAGARTGGDDPAKRLKAMGWAYLRFAETEPGLYSLMFGRTYSPCHTGLMEAAAHAFRQLTEGLSHLLPQEQMADAGKIAGSLWALVHGLADLRAKGLLGASGSTLQGAFDEQAEYALTLAVESMVSGRSGQKVPQ</sequence>
<feature type="domain" description="HTH tetR-type" evidence="5">
    <location>
        <begin position="1"/>
        <end position="50"/>
    </location>
</feature>
<keyword evidence="3" id="KW-0804">Transcription</keyword>
<evidence type="ECO:0000313" key="7">
    <source>
        <dbReference type="Proteomes" id="UP000183900"/>
    </source>
</evidence>
<name>A0A0K6I3H4_9HYPH</name>
<dbReference type="Gene3D" id="1.10.357.10">
    <property type="entry name" value="Tetracycline Repressor, domain 2"/>
    <property type="match status" value="1"/>
</dbReference>
<evidence type="ECO:0000259" key="5">
    <source>
        <dbReference type="PROSITE" id="PS50977"/>
    </source>
</evidence>
<evidence type="ECO:0000256" key="4">
    <source>
        <dbReference type="PROSITE-ProRule" id="PRU00335"/>
    </source>
</evidence>
<keyword evidence="7" id="KW-1185">Reference proteome</keyword>
<dbReference type="InterPro" id="IPR009057">
    <property type="entry name" value="Homeodomain-like_sf"/>
</dbReference>
<dbReference type="PANTHER" id="PTHR30055:SF220">
    <property type="entry name" value="TETR-FAMILY REGULATORY PROTEIN"/>
    <property type="match status" value="1"/>
</dbReference>
<dbReference type="SUPFAM" id="SSF46689">
    <property type="entry name" value="Homeodomain-like"/>
    <property type="match status" value="1"/>
</dbReference>
<dbReference type="InterPro" id="IPR036271">
    <property type="entry name" value="Tet_transcr_reg_TetR-rel_C_sf"/>
</dbReference>
<reference evidence="7" key="1">
    <citation type="submission" date="2015-08" db="EMBL/GenBank/DDBJ databases">
        <authorList>
            <person name="Varghese N."/>
        </authorList>
    </citation>
    <scope>NUCLEOTIDE SEQUENCE [LARGE SCALE GENOMIC DNA]</scope>
    <source>
        <strain evidence="7">DSM 23407</strain>
    </source>
</reference>
<dbReference type="Pfam" id="PF00440">
    <property type="entry name" value="TetR_N"/>
    <property type="match status" value="1"/>
</dbReference>
<proteinExistence type="predicted"/>
<keyword evidence="1" id="KW-0805">Transcription regulation</keyword>
<evidence type="ECO:0000313" key="6">
    <source>
        <dbReference type="EMBL" id="CUA97704.1"/>
    </source>
</evidence>
<dbReference type="Pfam" id="PF13305">
    <property type="entry name" value="TetR_C_33"/>
    <property type="match status" value="1"/>
</dbReference>
<accession>A0A0K6I3H4</accession>
<dbReference type="Proteomes" id="UP000183900">
    <property type="component" value="Unassembled WGS sequence"/>
</dbReference>
<dbReference type="EMBL" id="CYHE01000008">
    <property type="protein sequence ID" value="CUA97704.1"/>
    <property type="molecule type" value="Genomic_DNA"/>
</dbReference>
<dbReference type="AlphaFoldDB" id="A0A0K6I3H4"/>